<dbReference type="SUPFAM" id="SSF48403">
    <property type="entry name" value="Ankyrin repeat"/>
    <property type="match status" value="1"/>
</dbReference>
<keyword evidence="6" id="KW-1185">Reference proteome</keyword>
<keyword evidence="1" id="KW-0677">Repeat</keyword>
<dbReference type="Proteomes" id="UP001161160">
    <property type="component" value="Unassembled WGS sequence"/>
</dbReference>
<gene>
    <name evidence="5" type="ORF">M2127_000782</name>
</gene>
<feature type="repeat" description="ANK" evidence="3">
    <location>
        <begin position="95"/>
        <end position="124"/>
    </location>
</feature>
<sequence>MRTYNKYLMVFFTAIICLNGASYAQTASEIADFTKAAKFDDISEVKSLVAKGISPNTLDPKGNSMLIVAINDKSYKVIDFLLSNNTIDVDLQNKNGETPLMIASINGDLGVVKTLILQKKANINPVGWTPLHYAATRGNLAVAQFLIANGAVVNALSPSHTTPLMMAVQSGNEVLVKLLLDNGADLKIRNTAGFSAIDVADLFDKTDIKIGLMSRWQKLYKEPYPGGPKSSK</sequence>
<dbReference type="PANTHER" id="PTHR24188:SF29">
    <property type="entry name" value="GH09064P"/>
    <property type="match status" value="1"/>
</dbReference>
<feature type="repeat" description="ANK" evidence="3">
    <location>
        <begin position="126"/>
        <end position="158"/>
    </location>
</feature>
<evidence type="ECO:0000256" key="4">
    <source>
        <dbReference type="SAM" id="SignalP"/>
    </source>
</evidence>
<dbReference type="EMBL" id="JARXYA010000003">
    <property type="protein sequence ID" value="MDH6503492.1"/>
    <property type="molecule type" value="Genomic_DNA"/>
</dbReference>
<feature type="signal peptide" evidence="4">
    <location>
        <begin position="1"/>
        <end position="24"/>
    </location>
</feature>
<comment type="caution">
    <text evidence="5">The sequence shown here is derived from an EMBL/GenBank/DDBJ whole genome shotgun (WGS) entry which is preliminary data.</text>
</comment>
<dbReference type="InterPro" id="IPR036770">
    <property type="entry name" value="Ankyrin_rpt-contain_sf"/>
</dbReference>
<evidence type="ECO:0000256" key="2">
    <source>
        <dbReference type="ARBA" id="ARBA00023043"/>
    </source>
</evidence>
<dbReference type="PRINTS" id="PR01415">
    <property type="entry name" value="ANKYRIN"/>
</dbReference>
<protein>
    <submittedName>
        <fullName evidence="5">Ankyrin repeat protein</fullName>
    </submittedName>
</protein>
<evidence type="ECO:0000256" key="3">
    <source>
        <dbReference type="PROSITE-ProRule" id="PRU00023"/>
    </source>
</evidence>
<dbReference type="SMART" id="SM00248">
    <property type="entry name" value="ANK"/>
    <property type="match status" value="4"/>
</dbReference>
<dbReference type="Pfam" id="PF13637">
    <property type="entry name" value="Ank_4"/>
    <property type="match status" value="1"/>
</dbReference>
<dbReference type="AlphaFoldDB" id="A0AA43M972"/>
<dbReference type="PANTHER" id="PTHR24188">
    <property type="entry name" value="ANKYRIN REPEAT PROTEIN"/>
    <property type="match status" value="1"/>
</dbReference>
<feature type="chain" id="PRO_5041345692" evidence="4">
    <location>
        <begin position="25"/>
        <end position="232"/>
    </location>
</feature>
<evidence type="ECO:0000313" key="6">
    <source>
        <dbReference type="Proteomes" id="UP001161160"/>
    </source>
</evidence>
<dbReference type="PROSITE" id="PS50088">
    <property type="entry name" value="ANK_REPEAT"/>
    <property type="match status" value="3"/>
</dbReference>
<name>A0AA43M972_9BURK</name>
<evidence type="ECO:0000313" key="5">
    <source>
        <dbReference type="EMBL" id="MDH6503492.1"/>
    </source>
</evidence>
<keyword evidence="4" id="KW-0732">Signal</keyword>
<dbReference type="PROSITE" id="PS50297">
    <property type="entry name" value="ANK_REP_REGION"/>
    <property type="match status" value="3"/>
</dbReference>
<reference evidence="5" key="1">
    <citation type="submission" date="2023-04" db="EMBL/GenBank/DDBJ databases">
        <title>Genome Encyclopedia of Bacteria and Archaea VI: Functional Genomics of Type Strains.</title>
        <authorList>
            <person name="Whitman W."/>
        </authorList>
    </citation>
    <scope>NUCLEOTIDE SEQUENCE</scope>
    <source>
        <strain evidence="5">Enz.4-51</strain>
    </source>
</reference>
<keyword evidence="2 3" id="KW-0040">ANK repeat</keyword>
<dbReference type="InterPro" id="IPR002110">
    <property type="entry name" value="Ankyrin_rpt"/>
</dbReference>
<evidence type="ECO:0000256" key="1">
    <source>
        <dbReference type="ARBA" id="ARBA00022737"/>
    </source>
</evidence>
<dbReference type="Pfam" id="PF12796">
    <property type="entry name" value="Ank_2"/>
    <property type="match status" value="1"/>
</dbReference>
<feature type="repeat" description="ANK" evidence="3">
    <location>
        <begin position="159"/>
        <end position="191"/>
    </location>
</feature>
<proteinExistence type="predicted"/>
<dbReference type="Gene3D" id="1.25.40.20">
    <property type="entry name" value="Ankyrin repeat-containing domain"/>
    <property type="match status" value="2"/>
</dbReference>
<accession>A0AA43M972</accession>
<organism evidence="5 6">
    <name type="scientific">Polynucleobacter sphagniphilus</name>
    <dbReference type="NCBI Taxonomy" id="1743169"/>
    <lineage>
        <taxon>Bacteria</taxon>
        <taxon>Pseudomonadati</taxon>
        <taxon>Pseudomonadota</taxon>
        <taxon>Betaproteobacteria</taxon>
        <taxon>Burkholderiales</taxon>
        <taxon>Burkholderiaceae</taxon>
        <taxon>Polynucleobacter</taxon>
    </lineage>
</organism>